<sequence>MREAERVRQFGNEGMRECDIDGGLRERKASMVV</sequence>
<evidence type="ECO:0000313" key="1">
    <source>
        <dbReference type="EMBL" id="KAF7833227.1"/>
    </source>
</evidence>
<gene>
    <name evidence="1" type="ORF">G2W53_015560</name>
</gene>
<comment type="caution">
    <text evidence="1">The sequence shown here is derived from an EMBL/GenBank/DDBJ whole genome shotgun (WGS) entry which is preliminary data.</text>
</comment>
<name>A0A834WVR4_9FABA</name>
<accession>A0A834WVR4</accession>
<dbReference type="EMBL" id="JAAIUW010000005">
    <property type="protein sequence ID" value="KAF7833227.1"/>
    <property type="molecule type" value="Genomic_DNA"/>
</dbReference>
<evidence type="ECO:0000313" key="2">
    <source>
        <dbReference type="Proteomes" id="UP000634136"/>
    </source>
</evidence>
<dbReference type="AlphaFoldDB" id="A0A834WVR4"/>
<proteinExistence type="predicted"/>
<organism evidence="1 2">
    <name type="scientific">Senna tora</name>
    <dbReference type="NCBI Taxonomy" id="362788"/>
    <lineage>
        <taxon>Eukaryota</taxon>
        <taxon>Viridiplantae</taxon>
        <taxon>Streptophyta</taxon>
        <taxon>Embryophyta</taxon>
        <taxon>Tracheophyta</taxon>
        <taxon>Spermatophyta</taxon>
        <taxon>Magnoliopsida</taxon>
        <taxon>eudicotyledons</taxon>
        <taxon>Gunneridae</taxon>
        <taxon>Pentapetalae</taxon>
        <taxon>rosids</taxon>
        <taxon>fabids</taxon>
        <taxon>Fabales</taxon>
        <taxon>Fabaceae</taxon>
        <taxon>Caesalpinioideae</taxon>
        <taxon>Cassia clade</taxon>
        <taxon>Senna</taxon>
    </lineage>
</organism>
<keyword evidence="2" id="KW-1185">Reference proteome</keyword>
<dbReference type="Proteomes" id="UP000634136">
    <property type="component" value="Unassembled WGS sequence"/>
</dbReference>
<reference evidence="1" key="1">
    <citation type="submission" date="2020-09" db="EMBL/GenBank/DDBJ databases">
        <title>Genome-Enabled Discovery of Anthraquinone Biosynthesis in Senna tora.</title>
        <authorList>
            <person name="Kang S.-H."/>
            <person name="Pandey R.P."/>
            <person name="Lee C.-M."/>
            <person name="Sim J.-S."/>
            <person name="Jeong J.-T."/>
            <person name="Choi B.-S."/>
            <person name="Jung M."/>
            <person name="Ginzburg D."/>
            <person name="Zhao K."/>
            <person name="Won S.Y."/>
            <person name="Oh T.-J."/>
            <person name="Yu Y."/>
            <person name="Kim N.-H."/>
            <person name="Lee O.R."/>
            <person name="Lee T.-H."/>
            <person name="Bashyal P."/>
            <person name="Kim T.-S."/>
            <person name="Lee W.-H."/>
            <person name="Kawkins C."/>
            <person name="Kim C.-K."/>
            <person name="Kim J.S."/>
            <person name="Ahn B.O."/>
            <person name="Rhee S.Y."/>
            <person name="Sohng J.K."/>
        </authorList>
    </citation>
    <scope>NUCLEOTIDE SEQUENCE</scope>
    <source>
        <tissue evidence="1">Leaf</tissue>
    </source>
</reference>
<protein>
    <submittedName>
        <fullName evidence="1">Uncharacterized protein</fullName>
    </submittedName>
</protein>